<feature type="compositionally biased region" description="Polar residues" evidence="2">
    <location>
        <begin position="566"/>
        <end position="577"/>
    </location>
</feature>
<feature type="region of interest" description="Disordered" evidence="2">
    <location>
        <begin position="49"/>
        <end position="77"/>
    </location>
</feature>
<feature type="region of interest" description="Disordered" evidence="2">
    <location>
        <begin position="628"/>
        <end position="676"/>
    </location>
</feature>
<keyword evidence="1" id="KW-0863">Zinc-finger</keyword>
<dbReference type="PROSITE" id="PS50157">
    <property type="entry name" value="ZINC_FINGER_C2H2_2"/>
    <property type="match status" value="1"/>
</dbReference>
<dbReference type="EMBL" id="JAKWBI020000385">
    <property type="protein sequence ID" value="KAJ2895663.1"/>
    <property type="molecule type" value="Genomic_DNA"/>
</dbReference>
<evidence type="ECO:0000256" key="1">
    <source>
        <dbReference type="PROSITE-ProRule" id="PRU00042"/>
    </source>
</evidence>
<evidence type="ECO:0000313" key="5">
    <source>
        <dbReference type="Proteomes" id="UP001201980"/>
    </source>
</evidence>
<dbReference type="PANTHER" id="PTHR35391:SF3">
    <property type="entry name" value="FINGER DOMAIN PROTEIN, PUTATIVE (AFU_ORTHOLOGUE AFUA_8G04300)-RELATED"/>
    <property type="match status" value="1"/>
</dbReference>
<evidence type="ECO:0000313" key="4">
    <source>
        <dbReference type="EMBL" id="KAJ2895663.1"/>
    </source>
</evidence>
<dbReference type="Pfam" id="PF26082">
    <property type="entry name" value="zf-C2H2_AcuF"/>
    <property type="match status" value="1"/>
</dbReference>
<reference evidence="4" key="1">
    <citation type="submission" date="2022-07" db="EMBL/GenBank/DDBJ databases">
        <title>Draft genome sequence of Zalerion maritima ATCC 34329, a (micro)plastics degrading marine fungus.</title>
        <authorList>
            <person name="Paco A."/>
            <person name="Goncalves M.F.M."/>
            <person name="Rocha-Santos T.A.P."/>
            <person name="Alves A."/>
        </authorList>
    </citation>
    <scope>NUCLEOTIDE SEQUENCE</scope>
    <source>
        <strain evidence="4">ATCC 34329</strain>
    </source>
</reference>
<feature type="compositionally biased region" description="Polar residues" evidence="2">
    <location>
        <begin position="140"/>
        <end position="163"/>
    </location>
</feature>
<evidence type="ECO:0000259" key="3">
    <source>
        <dbReference type="PROSITE" id="PS50157"/>
    </source>
</evidence>
<accession>A0AAD5WNI7</accession>
<dbReference type="InterPro" id="IPR058925">
    <property type="entry name" value="zf-C2H2_AcuF"/>
</dbReference>
<feature type="region of interest" description="Disordered" evidence="2">
    <location>
        <begin position="211"/>
        <end position="237"/>
    </location>
</feature>
<keyword evidence="1" id="KW-0479">Metal-binding</keyword>
<feature type="compositionally biased region" description="Low complexity" evidence="2">
    <location>
        <begin position="58"/>
        <end position="77"/>
    </location>
</feature>
<evidence type="ECO:0000256" key="2">
    <source>
        <dbReference type="SAM" id="MobiDB-lite"/>
    </source>
</evidence>
<feature type="region of interest" description="Disordered" evidence="2">
    <location>
        <begin position="487"/>
        <end position="533"/>
    </location>
</feature>
<dbReference type="AlphaFoldDB" id="A0AAD5WNI7"/>
<organism evidence="4 5">
    <name type="scientific">Zalerion maritima</name>
    <dbReference type="NCBI Taxonomy" id="339359"/>
    <lineage>
        <taxon>Eukaryota</taxon>
        <taxon>Fungi</taxon>
        <taxon>Dikarya</taxon>
        <taxon>Ascomycota</taxon>
        <taxon>Pezizomycotina</taxon>
        <taxon>Sordariomycetes</taxon>
        <taxon>Lulworthiomycetidae</taxon>
        <taxon>Lulworthiales</taxon>
        <taxon>Lulworthiaceae</taxon>
        <taxon>Zalerion</taxon>
    </lineage>
</organism>
<keyword evidence="5" id="KW-1185">Reference proteome</keyword>
<feature type="region of interest" description="Disordered" evidence="2">
    <location>
        <begin position="140"/>
        <end position="168"/>
    </location>
</feature>
<dbReference type="GO" id="GO:0008270">
    <property type="term" value="F:zinc ion binding"/>
    <property type="evidence" value="ECO:0007669"/>
    <property type="project" value="UniProtKB-KW"/>
</dbReference>
<proteinExistence type="predicted"/>
<feature type="region of interest" description="Disordered" evidence="2">
    <location>
        <begin position="559"/>
        <end position="581"/>
    </location>
</feature>
<dbReference type="Proteomes" id="UP001201980">
    <property type="component" value="Unassembled WGS sequence"/>
</dbReference>
<name>A0AAD5WNI7_9PEZI</name>
<dbReference type="SMART" id="SM00355">
    <property type="entry name" value="ZnF_C2H2"/>
    <property type="match status" value="3"/>
</dbReference>
<feature type="compositionally biased region" description="Polar residues" evidence="2">
    <location>
        <begin position="520"/>
        <end position="533"/>
    </location>
</feature>
<gene>
    <name evidence="4" type="ORF">MKZ38_006269</name>
</gene>
<feature type="compositionally biased region" description="Polar residues" evidence="2">
    <location>
        <begin position="1177"/>
        <end position="1197"/>
    </location>
</feature>
<feature type="region of interest" description="Disordered" evidence="2">
    <location>
        <begin position="1169"/>
        <end position="1213"/>
    </location>
</feature>
<dbReference type="PROSITE" id="PS00028">
    <property type="entry name" value="ZINC_FINGER_C2H2_1"/>
    <property type="match status" value="2"/>
</dbReference>
<dbReference type="InterPro" id="IPR013087">
    <property type="entry name" value="Znf_C2H2_type"/>
</dbReference>
<feature type="compositionally biased region" description="Acidic residues" evidence="2">
    <location>
        <begin position="661"/>
        <end position="674"/>
    </location>
</feature>
<dbReference type="PANTHER" id="PTHR35391">
    <property type="entry name" value="C2H2-TYPE DOMAIN-CONTAINING PROTEIN-RELATED"/>
    <property type="match status" value="1"/>
</dbReference>
<comment type="caution">
    <text evidence="4">The sequence shown here is derived from an EMBL/GenBank/DDBJ whole genome shotgun (WGS) entry which is preliminary data.</text>
</comment>
<sequence length="1213" mass="132561">MFPPFVHQQEGLRNDRHLYDASTIPLLEGQENASSTSLPANIAPASHLSPYSSPHFRTSSASPPTSTTHTPAESVTSLSVQQSVTDYHEQLQFMEFDPFVGADFDQNNLVYNELMSSFGANSTASAVSNINVANASSSNHLNNPNLYPISPDTTPQLGTTSPPAQGCQAAHQGYFKNSANANSTNNTPSVVAPQDLLTKRPSFPLNQQSSYQLTPEASGGGSGHSSDDDMAHSSSGLAVSPRVAVSYWDENNVVQPVEPQADADGPTTPRHINIEMGFAPVEDNDNDEAVVPQSNFTSLGKRQGVRPEDRSTEEVGASMNEMNAKRKIEERNEEVRDWIKNAEVLKPETINQMLPRVETEPNNIRTSDIPLGDRTENQLKEGQTYFDESGGQVNQDDIRTLQENRNWADAPVLPSITKADTGHCQPETSQQAIEKYQRMNDDVGSTISRAATWGTRPRSIGGMSQKEREDVLSGNILKKLSISTRGPAQFLQNMRRPSVSSMLKRSKTDESERSADDKNNLTVPRTSSWKKQNQVPSINTAIIAAGNTGMSITTNTGNAAGHGRSGSVSATSVTSPKSPLVNLGAHIKKGRMRALSDISTKSSTENTNYPHLVNMWRQQGGPPIAALGASTLGPEDVDTKVGSSAVQPPGPVSACPPNAAMDDEDDDEDDEFEDSEMKGDDKLIESIEPNLVGFQKQVLKLNPSLQNRNNFLVDRIAYQQVVRYKNLLNSKVKHLNHVSRRECSTGPRCIALGGTANVLDKGGPRGLDPGMGGSDGDVTPLEGAINQDSFPQDIPMPPTATLPAEFECQLCYASKTFKKPSDWTKHVHEDVQPFTCTWDRCREPKIFKRKADWVRHENEGHRHLEWWTCDVEDCRHTCYRRDNFLQHLVREHKFPEPKVKTKAAIKKEGGKDPTWQKVEKCHHDTTARPQDEPCRFCGKAFPTWKKLTVHLAKHMEQISLPILRLVAAKDLDADTIISPVQEPPPRQFPPVTPSLQDSQFQPSFHGMPVTHPQINISPNYHPGYTTVTPPEYSQQTPYFNGFNSINSQVNQGDMSGSMGLPQPNNSQGISPALSQQSIGQMSTQYPAVQVPITSSSFPNVHEDGFMPSAATTSGLEPFPALTGPALGQGMNAQTIGTQPMSSHPMSSQSFSSQGFNALGLSAPCNNHLGGYEYDTNPELQQQFSSPNSHPSSIQGSVSPYGHSPHQGTGGFYS</sequence>
<feature type="domain" description="C2H2-type" evidence="3">
    <location>
        <begin position="932"/>
        <end position="959"/>
    </location>
</feature>
<protein>
    <recommendedName>
        <fullName evidence="3">C2H2-type domain-containing protein</fullName>
    </recommendedName>
</protein>
<keyword evidence="1" id="KW-0862">Zinc</keyword>
<feature type="compositionally biased region" description="Basic and acidic residues" evidence="2">
    <location>
        <begin position="506"/>
        <end position="519"/>
    </location>
</feature>